<accession>A0A6A6I469</accession>
<evidence type="ECO:0000313" key="3">
    <source>
        <dbReference type="Proteomes" id="UP000800094"/>
    </source>
</evidence>
<keyword evidence="1" id="KW-1133">Transmembrane helix</keyword>
<reference evidence="2" key="1">
    <citation type="journal article" date="2020" name="Stud. Mycol.">
        <title>101 Dothideomycetes genomes: a test case for predicting lifestyles and emergence of pathogens.</title>
        <authorList>
            <person name="Haridas S."/>
            <person name="Albert R."/>
            <person name="Binder M."/>
            <person name="Bloem J."/>
            <person name="Labutti K."/>
            <person name="Salamov A."/>
            <person name="Andreopoulos B."/>
            <person name="Baker S."/>
            <person name="Barry K."/>
            <person name="Bills G."/>
            <person name="Bluhm B."/>
            <person name="Cannon C."/>
            <person name="Castanera R."/>
            <person name="Culley D."/>
            <person name="Daum C."/>
            <person name="Ezra D."/>
            <person name="Gonzalez J."/>
            <person name="Henrissat B."/>
            <person name="Kuo A."/>
            <person name="Liang C."/>
            <person name="Lipzen A."/>
            <person name="Lutzoni F."/>
            <person name="Magnuson J."/>
            <person name="Mondo S."/>
            <person name="Nolan M."/>
            <person name="Ohm R."/>
            <person name="Pangilinan J."/>
            <person name="Park H.-J."/>
            <person name="Ramirez L."/>
            <person name="Alfaro M."/>
            <person name="Sun H."/>
            <person name="Tritt A."/>
            <person name="Yoshinaga Y."/>
            <person name="Zwiers L.-H."/>
            <person name="Turgeon B."/>
            <person name="Goodwin S."/>
            <person name="Spatafora J."/>
            <person name="Crous P."/>
            <person name="Grigoriev I."/>
        </authorList>
    </citation>
    <scope>NUCLEOTIDE SEQUENCE</scope>
    <source>
        <strain evidence="2">CBS 122368</strain>
    </source>
</reference>
<organism evidence="2 3">
    <name type="scientific">Trematosphaeria pertusa</name>
    <dbReference type="NCBI Taxonomy" id="390896"/>
    <lineage>
        <taxon>Eukaryota</taxon>
        <taxon>Fungi</taxon>
        <taxon>Dikarya</taxon>
        <taxon>Ascomycota</taxon>
        <taxon>Pezizomycotina</taxon>
        <taxon>Dothideomycetes</taxon>
        <taxon>Pleosporomycetidae</taxon>
        <taxon>Pleosporales</taxon>
        <taxon>Massarineae</taxon>
        <taxon>Trematosphaeriaceae</taxon>
        <taxon>Trematosphaeria</taxon>
    </lineage>
</organism>
<sequence>MLRGKRWAVAQRIDELEQVSADGEGTAEEKEGLNREVGCWRAAELGRASQLSSFQGCLFVVFNTTTTSLRPTRMSFWIPQMRRRDSSERRIMPSILSAIISFSRLDFPENPSYSKSFTYAPISAICFTFTITKLSTWIFLLMKAAICER</sequence>
<gene>
    <name evidence="2" type="ORF">BU26DRAFT_553663</name>
</gene>
<dbReference type="Proteomes" id="UP000800094">
    <property type="component" value="Unassembled WGS sequence"/>
</dbReference>
<keyword evidence="1" id="KW-0472">Membrane</keyword>
<feature type="transmembrane region" description="Helical" evidence="1">
    <location>
        <begin position="119"/>
        <end position="142"/>
    </location>
</feature>
<evidence type="ECO:0000256" key="1">
    <source>
        <dbReference type="SAM" id="Phobius"/>
    </source>
</evidence>
<protein>
    <submittedName>
        <fullName evidence="2">Uncharacterized protein</fullName>
    </submittedName>
</protein>
<dbReference type="AlphaFoldDB" id="A0A6A6I469"/>
<name>A0A6A6I469_9PLEO</name>
<dbReference type="EMBL" id="ML987201">
    <property type="protein sequence ID" value="KAF2245151.1"/>
    <property type="molecule type" value="Genomic_DNA"/>
</dbReference>
<dbReference type="RefSeq" id="XP_033680155.1">
    <property type="nucleotide sequence ID" value="XM_033832225.1"/>
</dbReference>
<proteinExistence type="predicted"/>
<dbReference type="GeneID" id="54585555"/>
<feature type="non-terminal residue" evidence="2">
    <location>
        <position position="149"/>
    </location>
</feature>
<keyword evidence="1" id="KW-0812">Transmembrane</keyword>
<keyword evidence="3" id="KW-1185">Reference proteome</keyword>
<evidence type="ECO:0000313" key="2">
    <source>
        <dbReference type="EMBL" id="KAF2245151.1"/>
    </source>
</evidence>
<feature type="transmembrane region" description="Helical" evidence="1">
    <location>
        <begin position="91"/>
        <end position="107"/>
    </location>
</feature>